<dbReference type="PANTHER" id="PTHR48079">
    <property type="entry name" value="PROTEIN YEEZ"/>
    <property type="match status" value="1"/>
</dbReference>
<dbReference type="InterPro" id="IPR001509">
    <property type="entry name" value="Epimerase_deHydtase"/>
</dbReference>
<gene>
    <name evidence="2" type="ORF">HLI_03715</name>
</gene>
<evidence type="ECO:0000313" key="2">
    <source>
        <dbReference type="EMBL" id="QAS51386.1"/>
    </source>
</evidence>
<reference evidence="2 3" key="1">
    <citation type="submission" date="2018-01" db="EMBL/GenBank/DDBJ databases">
        <title>The whole genome sequencing and assembly of Halobacillus litoralis ERB031 strain.</title>
        <authorList>
            <person name="Lee S.-J."/>
            <person name="Park M.-K."/>
            <person name="Kim J.-Y."/>
            <person name="Lee Y.-J."/>
            <person name="Yi H."/>
            <person name="Bahn Y.-S."/>
            <person name="Kim J.F."/>
            <person name="Lee D.-W."/>
        </authorList>
    </citation>
    <scope>NUCLEOTIDE SEQUENCE [LARGE SCALE GENOMIC DNA]</scope>
    <source>
        <strain evidence="2 3">ERB 031</strain>
    </source>
</reference>
<proteinExistence type="predicted"/>
<evidence type="ECO:0000313" key="3">
    <source>
        <dbReference type="Proteomes" id="UP000287756"/>
    </source>
</evidence>
<dbReference type="SUPFAM" id="SSF51735">
    <property type="entry name" value="NAD(P)-binding Rossmann-fold domains"/>
    <property type="match status" value="1"/>
</dbReference>
<dbReference type="AlphaFoldDB" id="A0A410M9N7"/>
<name>A0A410M9N7_9BACI</name>
<dbReference type="Gene3D" id="3.40.50.720">
    <property type="entry name" value="NAD(P)-binding Rossmann-like Domain"/>
    <property type="match status" value="1"/>
</dbReference>
<dbReference type="InterPro" id="IPR051783">
    <property type="entry name" value="NAD(P)-dependent_oxidoreduct"/>
</dbReference>
<feature type="domain" description="NAD-dependent epimerase/dehydratase" evidence="1">
    <location>
        <begin position="4"/>
        <end position="227"/>
    </location>
</feature>
<dbReference type="KEGG" id="hli:HLI_03715"/>
<dbReference type="InterPro" id="IPR036291">
    <property type="entry name" value="NAD(P)-bd_dom_sf"/>
</dbReference>
<dbReference type="Pfam" id="PF01370">
    <property type="entry name" value="Epimerase"/>
    <property type="match status" value="1"/>
</dbReference>
<dbReference type="GO" id="GO:0004029">
    <property type="term" value="F:aldehyde dehydrogenase (NAD+) activity"/>
    <property type="evidence" value="ECO:0007669"/>
    <property type="project" value="TreeGrafter"/>
</dbReference>
<protein>
    <recommendedName>
        <fullName evidence="1">NAD-dependent epimerase/dehydratase domain-containing protein</fullName>
    </recommendedName>
</protein>
<dbReference type="PANTHER" id="PTHR48079:SF6">
    <property type="entry name" value="NAD(P)-BINDING DOMAIN-CONTAINING PROTEIN-RELATED"/>
    <property type="match status" value="1"/>
</dbReference>
<organism evidence="2 3">
    <name type="scientific">Halobacillus litoralis</name>
    <dbReference type="NCBI Taxonomy" id="45668"/>
    <lineage>
        <taxon>Bacteria</taxon>
        <taxon>Bacillati</taxon>
        <taxon>Bacillota</taxon>
        <taxon>Bacilli</taxon>
        <taxon>Bacillales</taxon>
        <taxon>Bacillaceae</taxon>
        <taxon>Halobacillus</taxon>
    </lineage>
</organism>
<dbReference type="Proteomes" id="UP000287756">
    <property type="component" value="Chromosome"/>
</dbReference>
<evidence type="ECO:0000259" key="1">
    <source>
        <dbReference type="Pfam" id="PF01370"/>
    </source>
</evidence>
<dbReference type="EMBL" id="CP026118">
    <property type="protein sequence ID" value="QAS51386.1"/>
    <property type="molecule type" value="Genomic_DNA"/>
</dbReference>
<accession>A0A410M9N7</accession>
<dbReference type="OrthoDB" id="9809586at2"/>
<sequence length="341" mass="38218">MKLLVIGGTQFVGKSIVQHALNNGHEVTLFNRGKTNPHAFEQVETIIGDRENAEDLQKMAGRKWDAVIDTCGFLPGVVAKTLHVLQDNIDLYCFISSVSVYEHFGEADGIDESGEVLKLTQTELERVTKGVKGRSSNEYYGPLKFHSESSVKEMVGAERSLIIRPGLIVGPDDPTDRFTYWPGRVATGGEFIVPEPRSSKVQFIDVRDLSRWIINMVENKESGVYNAAGPEKKLSMEAFVDACRSVLNPYDAKPVWLSQETLLNEKVQPWIELPLWIPAKHDIGIDSTKAIGKGLNFRAIEQTILDTYKWDTSRGSVDKKAGLDLVREEEILENVKKERMI</sequence>
<dbReference type="GO" id="GO:0005737">
    <property type="term" value="C:cytoplasm"/>
    <property type="evidence" value="ECO:0007669"/>
    <property type="project" value="TreeGrafter"/>
</dbReference>
<dbReference type="RefSeq" id="WP_128523130.1">
    <property type="nucleotide sequence ID" value="NZ_CP026118.1"/>
</dbReference>